<dbReference type="EMBL" id="CP002831">
    <property type="protein sequence ID" value="AFC24889.1"/>
    <property type="molecule type" value="Genomic_DNA"/>
</dbReference>
<dbReference type="CDD" id="cd07041">
    <property type="entry name" value="STAS_RsbR_RsbS_like"/>
    <property type="match status" value="1"/>
</dbReference>
<dbReference type="Gene3D" id="1.10.490.10">
    <property type="entry name" value="Globins"/>
    <property type="match status" value="1"/>
</dbReference>
<reference evidence="3 4" key="1">
    <citation type="journal article" date="2012" name="Stand. Genomic Sci.">
        <title>Complete genome sequencing and analysis of Saprospira grandis str. Lewin, a predatory marine bacterium.</title>
        <authorList>
            <person name="Saw J.H."/>
            <person name="Yuryev A."/>
            <person name="Kanbe M."/>
            <person name="Hou S."/>
            <person name="Young A.G."/>
            <person name="Aizawa S."/>
            <person name="Alam M."/>
        </authorList>
    </citation>
    <scope>NUCLEOTIDE SEQUENCE [LARGE SCALE GENOMIC DNA]</scope>
    <source>
        <strain evidence="3 4">Lewin</strain>
    </source>
</reference>
<keyword evidence="4" id="KW-1185">Reference proteome</keyword>
<dbReference type="InterPro" id="IPR002645">
    <property type="entry name" value="STAS_dom"/>
</dbReference>
<dbReference type="InterPro" id="IPR051932">
    <property type="entry name" value="Bact_StressResp_Reg"/>
</dbReference>
<sequence>MQERVVWTKDADYYKEQYLISAEELAVLRAAGEQISAERRLVYDALYDWMRKSERYAACFNEELIRAISLDEEVFWDDVVLGRLTDTYVNTQRNYGEHFSMAGLSLESFIGILTCFHEHIRFAFMRNGLATFELMTAFKKFAQVAVDIVTEVYNHKMACTLQEQNDSLRELSTPVAQIWEGVLLLPLVGFIDSKRAQDIMQRMLAEVGETQSKFFILDISGVAIVDTAVANHLIKMSKAAKLMGCNCIISGISGPIAQTIVELGIDIDEIRTTSSMRDALRLAIQEQKE</sequence>
<dbReference type="Pfam" id="PF11563">
    <property type="entry name" value="Protoglobin"/>
    <property type="match status" value="1"/>
</dbReference>
<dbReference type="AlphaFoldDB" id="H6L362"/>
<dbReference type="InterPro" id="IPR044398">
    <property type="entry name" value="Globin-sensor_dom"/>
</dbReference>
<dbReference type="Gene3D" id="3.30.750.24">
    <property type="entry name" value="STAS domain"/>
    <property type="match status" value="1"/>
</dbReference>
<organism evidence="3 4">
    <name type="scientific">Saprospira grandis (strain Lewin)</name>
    <dbReference type="NCBI Taxonomy" id="984262"/>
    <lineage>
        <taxon>Bacteria</taxon>
        <taxon>Pseudomonadati</taxon>
        <taxon>Bacteroidota</taxon>
        <taxon>Saprospiria</taxon>
        <taxon>Saprospirales</taxon>
        <taxon>Saprospiraceae</taxon>
        <taxon>Saprospira</taxon>
    </lineage>
</organism>
<gene>
    <name evidence="3" type="ordered locus">SGRA_2160</name>
</gene>
<dbReference type="Pfam" id="PF01740">
    <property type="entry name" value="STAS"/>
    <property type="match status" value="1"/>
</dbReference>
<evidence type="ECO:0000313" key="4">
    <source>
        <dbReference type="Proteomes" id="UP000007519"/>
    </source>
</evidence>
<name>H6L362_SAPGL</name>
<dbReference type="GO" id="GO:0020037">
    <property type="term" value="F:heme binding"/>
    <property type="evidence" value="ECO:0007669"/>
    <property type="project" value="InterPro"/>
</dbReference>
<dbReference type="KEGG" id="sgn:SGRA_2160"/>
<dbReference type="eggNOG" id="COG1366">
    <property type="taxonomic scope" value="Bacteria"/>
</dbReference>
<evidence type="ECO:0000313" key="3">
    <source>
        <dbReference type="EMBL" id="AFC24889.1"/>
    </source>
</evidence>
<dbReference type="SUPFAM" id="SSF52091">
    <property type="entry name" value="SpoIIaa-like"/>
    <property type="match status" value="1"/>
</dbReference>
<accession>H6L362</accession>
<evidence type="ECO:0000256" key="1">
    <source>
        <dbReference type="ARBA" id="ARBA00022553"/>
    </source>
</evidence>
<dbReference type="InterPro" id="IPR036513">
    <property type="entry name" value="STAS_dom_sf"/>
</dbReference>
<keyword evidence="1" id="KW-0597">Phosphoprotein</keyword>
<dbReference type="PANTHER" id="PTHR33745:SF3">
    <property type="entry name" value="RSBT CO-ANTAGONIST PROTEIN RSBRC"/>
    <property type="match status" value="1"/>
</dbReference>
<dbReference type="RefSeq" id="WP_015692505.1">
    <property type="nucleotide sequence ID" value="NC_016940.1"/>
</dbReference>
<dbReference type="PANTHER" id="PTHR33745">
    <property type="entry name" value="RSBT ANTAGONIST PROTEIN RSBS-RELATED"/>
    <property type="match status" value="1"/>
</dbReference>
<dbReference type="GO" id="GO:0019825">
    <property type="term" value="F:oxygen binding"/>
    <property type="evidence" value="ECO:0007669"/>
    <property type="project" value="InterPro"/>
</dbReference>
<evidence type="ECO:0000259" key="2">
    <source>
        <dbReference type="PROSITE" id="PS50801"/>
    </source>
</evidence>
<proteinExistence type="predicted"/>
<dbReference type="PROSITE" id="PS50801">
    <property type="entry name" value="STAS"/>
    <property type="match status" value="1"/>
</dbReference>
<protein>
    <submittedName>
        <fullName evidence="3">Anti-anti-sigma regulatory factor</fullName>
    </submittedName>
</protein>
<dbReference type="STRING" id="984262.SGRA_2160"/>
<dbReference type="OrthoDB" id="148670at2"/>
<dbReference type="HOGENOM" id="CLU_026775_0_0_10"/>
<dbReference type="InterPro" id="IPR012292">
    <property type="entry name" value="Globin/Proto"/>
</dbReference>
<dbReference type="Proteomes" id="UP000007519">
    <property type="component" value="Chromosome"/>
</dbReference>
<feature type="domain" description="STAS" evidence="2">
    <location>
        <begin position="172"/>
        <end position="283"/>
    </location>
</feature>
<dbReference type="CDD" id="cd14762">
    <property type="entry name" value="GS_STAS"/>
    <property type="match status" value="1"/>
</dbReference>